<dbReference type="PATRIC" id="fig|1121477.3.peg.625"/>
<dbReference type="Proteomes" id="UP000033608">
    <property type="component" value="Unassembled WGS sequence"/>
</dbReference>
<dbReference type="EMBL" id="LAJF01000143">
    <property type="protein sequence ID" value="KKB77107.1"/>
    <property type="molecule type" value="Genomic_DNA"/>
</dbReference>
<reference evidence="5 7" key="1">
    <citation type="submission" date="2015-03" db="EMBL/GenBank/DDBJ databases">
        <authorList>
            <person name="Hassan Y.I."/>
            <person name="Lepp D."/>
            <person name="Zhou T."/>
        </authorList>
    </citation>
    <scope>NUCLEOTIDE SEQUENCE [LARGE SCALE GENOMIC DNA]</scope>
    <source>
        <strain evidence="5 7">DSM 17137</strain>
    </source>
</reference>
<dbReference type="SMART" id="SM00342">
    <property type="entry name" value="HTH_ARAC"/>
    <property type="match status" value="1"/>
</dbReference>
<organism evidence="5 7">
    <name type="scientific">Devosia limi DSM 17137</name>
    <dbReference type="NCBI Taxonomy" id="1121477"/>
    <lineage>
        <taxon>Bacteria</taxon>
        <taxon>Pseudomonadati</taxon>
        <taxon>Pseudomonadota</taxon>
        <taxon>Alphaproteobacteria</taxon>
        <taxon>Hyphomicrobiales</taxon>
        <taxon>Devosiaceae</taxon>
        <taxon>Devosia</taxon>
    </lineage>
</organism>
<accession>A0A0F5L670</accession>
<dbReference type="PANTHER" id="PTHR43280">
    <property type="entry name" value="ARAC-FAMILY TRANSCRIPTIONAL REGULATOR"/>
    <property type="match status" value="1"/>
</dbReference>
<dbReference type="InterPro" id="IPR014710">
    <property type="entry name" value="RmlC-like_jellyroll"/>
</dbReference>
<dbReference type="GO" id="GO:0003700">
    <property type="term" value="F:DNA-binding transcription factor activity"/>
    <property type="evidence" value="ECO:0007669"/>
    <property type="project" value="InterPro"/>
</dbReference>
<evidence type="ECO:0000256" key="2">
    <source>
        <dbReference type="ARBA" id="ARBA00023125"/>
    </source>
</evidence>
<proteinExistence type="predicted"/>
<dbReference type="CDD" id="cd06999">
    <property type="entry name" value="cupin_HpaA-like_N"/>
    <property type="match status" value="1"/>
</dbReference>
<dbReference type="AlphaFoldDB" id="A0A0F5L670"/>
<protein>
    <submittedName>
        <fullName evidence="5">AraC family transcriptional regulator</fullName>
    </submittedName>
    <submittedName>
        <fullName evidence="6">Transcriptional regulator, AraC family</fullName>
    </submittedName>
</protein>
<dbReference type="InterPro" id="IPR009057">
    <property type="entry name" value="Homeodomain-like_sf"/>
</dbReference>
<evidence type="ECO:0000313" key="5">
    <source>
        <dbReference type="EMBL" id="KKB77107.1"/>
    </source>
</evidence>
<name>A0A0F5L670_9HYPH</name>
<evidence type="ECO:0000313" key="8">
    <source>
        <dbReference type="Proteomes" id="UP000184533"/>
    </source>
</evidence>
<keyword evidence="7" id="KW-1185">Reference proteome</keyword>
<evidence type="ECO:0000256" key="3">
    <source>
        <dbReference type="ARBA" id="ARBA00023163"/>
    </source>
</evidence>
<dbReference type="InterPro" id="IPR003313">
    <property type="entry name" value="AraC-bd"/>
</dbReference>
<dbReference type="STRING" id="1121477.SAMN02745223_02562"/>
<dbReference type="InterPro" id="IPR047264">
    <property type="entry name" value="Cupin_HpaA-like_N"/>
</dbReference>
<keyword evidence="3" id="KW-0804">Transcription</keyword>
<dbReference type="GO" id="GO:0043565">
    <property type="term" value="F:sequence-specific DNA binding"/>
    <property type="evidence" value="ECO:0007669"/>
    <property type="project" value="InterPro"/>
</dbReference>
<feature type="domain" description="HTH araC/xylS-type" evidence="4">
    <location>
        <begin position="186"/>
        <end position="284"/>
    </location>
</feature>
<evidence type="ECO:0000259" key="4">
    <source>
        <dbReference type="PROSITE" id="PS01124"/>
    </source>
</evidence>
<evidence type="ECO:0000256" key="1">
    <source>
        <dbReference type="ARBA" id="ARBA00023015"/>
    </source>
</evidence>
<keyword evidence="2" id="KW-0238">DNA-binding</keyword>
<dbReference type="SUPFAM" id="SSF51215">
    <property type="entry name" value="Regulatory protein AraC"/>
    <property type="match status" value="1"/>
</dbReference>
<dbReference type="Gene3D" id="2.60.120.10">
    <property type="entry name" value="Jelly Rolls"/>
    <property type="match status" value="1"/>
</dbReference>
<dbReference type="SUPFAM" id="SSF46689">
    <property type="entry name" value="Homeodomain-like"/>
    <property type="match status" value="1"/>
</dbReference>
<gene>
    <name evidence="6" type="ORF">SAMN02745223_02562</name>
    <name evidence="5" type="ORF">VW29_19255</name>
</gene>
<reference evidence="6 8" key="2">
    <citation type="submission" date="2016-11" db="EMBL/GenBank/DDBJ databases">
        <authorList>
            <person name="Jaros S."/>
            <person name="Januszkiewicz K."/>
            <person name="Wedrychowicz H."/>
        </authorList>
    </citation>
    <scope>NUCLEOTIDE SEQUENCE [LARGE SCALE GENOMIC DNA]</scope>
    <source>
        <strain evidence="6 8">DSM 17137</strain>
    </source>
</reference>
<dbReference type="PROSITE" id="PS01124">
    <property type="entry name" value="HTH_ARAC_FAMILY_2"/>
    <property type="match status" value="1"/>
</dbReference>
<evidence type="ECO:0000313" key="6">
    <source>
        <dbReference type="EMBL" id="SHF40876.1"/>
    </source>
</evidence>
<sequence length="289" mass="31850">MRTIPIYALYGEALQDQGQDWLHWETVRSRSRLHDFRIQPHRHEQFFQVLLLTHGRAQVSMDGNRFELSPPALLAVPALTVHGYDFSPDVEGLVLTLMDRDVGTVLAAAPDLSALLSAPLVLTGTGLDDVSAAIDQLIAEARRPASGHGIAMQALISLLLVAIHRAHLASADIAKAAADRSVHHAQAFRMLVDQCYRQTRSIAEYAGMIGISPTHLNRVSRQVLGASALAVIERRIALEAKRHLLFSTLEIKEIGDLLGYPDPAYFTRFCTRALGMPPGAYRRSVRQGR</sequence>
<evidence type="ECO:0000313" key="7">
    <source>
        <dbReference type="Proteomes" id="UP000033608"/>
    </source>
</evidence>
<dbReference type="RefSeq" id="WP_046136914.1">
    <property type="nucleotide sequence ID" value="NZ_FQVC01000007.1"/>
</dbReference>
<dbReference type="OrthoDB" id="9814125at2"/>
<dbReference type="InterPro" id="IPR018060">
    <property type="entry name" value="HTH_AraC"/>
</dbReference>
<dbReference type="Gene3D" id="1.10.10.60">
    <property type="entry name" value="Homeodomain-like"/>
    <property type="match status" value="1"/>
</dbReference>
<dbReference type="Pfam" id="PF12833">
    <property type="entry name" value="HTH_18"/>
    <property type="match status" value="1"/>
</dbReference>
<keyword evidence="1" id="KW-0805">Transcription regulation</keyword>
<dbReference type="InterPro" id="IPR037923">
    <property type="entry name" value="HTH-like"/>
</dbReference>
<dbReference type="Proteomes" id="UP000184533">
    <property type="component" value="Unassembled WGS sequence"/>
</dbReference>
<dbReference type="EMBL" id="FQVC01000007">
    <property type="protein sequence ID" value="SHF40876.1"/>
    <property type="molecule type" value="Genomic_DNA"/>
</dbReference>
<dbReference type="Pfam" id="PF02311">
    <property type="entry name" value="AraC_binding"/>
    <property type="match status" value="1"/>
</dbReference>
<dbReference type="PANTHER" id="PTHR43280:SF32">
    <property type="entry name" value="TRANSCRIPTIONAL REGULATORY PROTEIN"/>
    <property type="match status" value="1"/>
</dbReference>